<accession>A0ABP3Q730</accession>
<dbReference type="PANTHER" id="PTHR43364">
    <property type="entry name" value="NADH-SPECIFIC METHYLGLYOXAL REDUCTASE-RELATED"/>
    <property type="match status" value="1"/>
</dbReference>
<dbReference type="PANTHER" id="PTHR43364:SF6">
    <property type="entry name" value="OXIDOREDUCTASE-RELATED"/>
    <property type="match status" value="1"/>
</dbReference>
<evidence type="ECO:0000313" key="2">
    <source>
        <dbReference type="EMBL" id="GAA0584259.1"/>
    </source>
</evidence>
<evidence type="ECO:0000259" key="1">
    <source>
        <dbReference type="Pfam" id="PF00248"/>
    </source>
</evidence>
<dbReference type="EMBL" id="BAAAFZ010000028">
    <property type="protein sequence ID" value="GAA0584259.1"/>
    <property type="molecule type" value="Genomic_DNA"/>
</dbReference>
<name>A0ABP3Q730_9PROT</name>
<dbReference type="SUPFAM" id="SSF51430">
    <property type="entry name" value="NAD(P)-linked oxidoreductase"/>
    <property type="match status" value="1"/>
</dbReference>
<protein>
    <submittedName>
        <fullName evidence="2">Aldo/keto reductase</fullName>
    </submittedName>
</protein>
<gene>
    <name evidence="2" type="ORF">GCM10009416_23350</name>
</gene>
<organism evidence="2 3">
    <name type="scientific">Craurococcus roseus</name>
    <dbReference type="NCBI Taxonomy" id="77585"/>
    <lineage>
        <taxon>Bacteria</taxon>
        <taxon>Pseudomonadati</taxon>
        <taxon>Pseudomonadota</taxon>
        <taxon>Alphaproteobacteria</taxon>
        <taxon>Acetobacterales</taxon>
        <taxon>Acetobacteraceae</taxon>
        <taxon>Craurococcus</taxon>
    </lineage>
</organism>
<feature type="domain" description="NADP-dependent oxidoreductase" evidence="1">
    <location>
        <begin position="16"/>
        <end position="315"/>
    </location>
</feature>
<dbReference type="InterPro" id="IPR023210">
    <property type="entry name" value="NADP_OxRdtase_dom"/>
</dbReference>
<dbReference type="Pfam" id="PF00248">
    <property type="entry name" value="Aldo_ket_red"/>
    <property type="match status" value="1"/>
</dbReference>
<evidence type="ECO:0000313" key="3">
    <source>
        <dbReference type="Proteomes" id="UP001501588"/>
    </source>
</evidence>
<dbReference type="Proteomes" id="UP001501588">
    <property type="component" value="Unassembled WGS sequence"/>
</dbReference>
<dbReference type="InterPro" id="IPR050523">
    <property type="entry name" value="AKR_Detox_Biosynth"/>
</dbReference>
<keyword evidence="3" id="KW-1185">Reference proteome</keyword>
<reference evidence="3" key="1">
    <citation type="journal article" date="2019" name="Int. J. Syst. Evol. Microbiol.">
        <title>The Global Catalogue of Microorganisms (GCM) 10K type strain sequencing project: providing services to taxonomists for standard genome sequencing and annotation.</title>
        <authorList>
            <consortium name="The Broad Institute Genomics Platform"/>
            <consortium name="The Broad Institute Genome Sequencing Center for Infectious Disease"/>
            <person name="Wu L."/>
            <person name="Ma J."/>
        </authorList>
    </citation>
    <scope>NUCLEOTIDE SEQUENCE [LARGE SCALE GENOMIC DNA]</scope>
    <source>
        <strain evidence="3">JCM 9933</strain>
    </source>
</reference>
<dbReference type="CDD" id="cd19081">
    <property type="entry name" value="AKR_AKR9C1"/>
    <property type="match status" value="1"/>
</dbReference>
<dbReference type="RefSeq" id="WP_343895471.1">
    <property type="nucleotide sequence ID" value="NZ_BAAAFZ010000028.1"/>
</dbReference>
<proteinExistence type="predicted"/>
<dbReference type="Gene3D" id="3.20.20.100">
    <property type="entry name" value="NADP-dependent oxidoreductase domain"/>
    <property type="match status" value="1"/>
</dbReference>
<sequence length="319" mass="33761">MRKRSLGKSGIEVPPVIFGGNVFGWTVDRATGFRLLDAMVDAGLNAIDTADVYSAWAPGHTGGESETMIGEWLKASGPARRRDVIILSKCGMEMPGQGKGLSPTWINQAVDASLKRLGVERIDLHQAHRDDEATPLEDTLGAFAKLMEAGKIGAIGASNYTAPRLKAALEASDRHGLPRFQSLQPHHNLMERGIEADLLPLCREEGLGVIPYFALAAGFLTGKYRSEADLGKSPRGARNAKQYLNPRGMKVLAALDEAAARLGATPAQVALAWQAAKPGITASIASATSEAQLAELVKAASLELDREAMEALDAASAAA</sequence>
<comment type="caution">
    <text evidence="2">The sequence shown here is derived from an EMBL/GenBank/DDBJ whole genome shotgun (WGS) entry which is preliminary data.</text>
</comment>
<dbReference type="InterPro" id="IPR036812">
    <property type="entry name" value="NAD(P)_OxRdtase_dom_sf"/>
</dbReference>